<dbReference type="InterPro" id="IPR012336">
    <property type="entry name" value="Thioredoxin-like_fold"/>
</dbReference>
<dbReference type="PANTHER" id="PTHR13887:SF14">
    <property type="entry name" value="DISULFIDE BOND FORMATION PROTEIN D"/>
    <property type="match status" value="1"/>
</dbReference>
<evidence type="ECO:0000256" key="4">
    <source>
        <dbReference type="ARBA" id="ARBA00023002"/>
    </source>
</evidence>
<comment type="similarity">
    <text evidence="2">Belongs to the thioredoxin family. DsbA subfamily.</text>
</comment>
<evidence type="ECO:0000313" key="10">
    <source>
        <dbReference type="Proteomes" id="UP000051562"/>
    </source>
</evidence>
<evidence type="ECO:0000256" key="2">
    <source>
        <dbReference type="ARBA" id="ARBA00005791"/>
    </source>
</evidence>
<dbReference type="AlphaFoldDB" id="A0A0Q3M088"/>
<organism evidence="9 10">
    <name type="scientific">Bosea thiooxidans</name>
    <dbReference type="NCBI Taxonomy" id="53254"/>
    <lineage>
        <taxon>Bacteria</taxon>
        <taxon>Pseudomonadati</taxon>
        <taxon>Pseudomonadota</taxon>
        <taxon>Alphaproteobacteria</taxon>
        <taxon>Hyphomicrobiales</taxon>
        <taxon>Boseaceae</taxon>
        <taxon>Bosea</taxon>
    </lineage>
</organism>
<protein>
    <submittedName>
        <fullName evidence="9">Disulfide bond formation protein DsbA</fullName>
    </submittedName>
</protein>
<keyword evidence="5" id="KW-1015">Disulfide bond</keyword>
<evidence type="ECO:0000256" key="5">
    <source>
        <dbReference type="ARBA" id="ARBA00023157"/>
    </source>
</evidence>
<dbReference type="GO" id="GO:0016491">
    <property type="term" value="F:oxidoreductase activity"/>
    <property type="evidence" value="ECO:0007669"/>
    <property type="project" value="UniProtKB-KW"/>
</dbReference>
<dbReference type="PROSITE" id="PS51352">
    <property type="entry name" value="THIOREDOXIN_2"/>
    <property type="match status" value="1"/>
</dbReference>
<dbReference type="PANTHER" id="PTHR13887">
    <property type="entry name" value="GLUTATHIONE S-TRANSFERASE KAPPA"/>
    <property type="match status" value="1"/>
</dbReference>
<evidence type="ECO:0000256" key="3">
    <source>
        <dbReference type="ARBA" id="ARBA00022729"/>
    </source>
</evidence>
<keyword evidence="4" id="KW-0560">Oxidoreductase</keyword>
<evidence type="ECO:0000313" key="9">
    <source>
        <dbReference type="EMBL" id="KQK29129.1"/>
    </source>
</evidence>
<proteinExistence type="inferred from homology"/>
<dbReference type="InterPro" id="IPR013766">
    <property type="entry name" value="Thioredoxin_domain"/>
</dbReference>
<evidence type="ECO:0000256" key="1">
    <source>
        <dbReference type="ARBA" id="ARBA00003565"/>
    </source>
</evidence>
<dbReference type="RefSeq" id="WP_055729709.1">
    <property type="nucleotide sequence ID" value="NZ_LMAR01000053.1"/>
</dbReference>
<accession>A0A0Q3M088</accession>
<name>A0A0Q3M088_9HYPH</name>
<dbReference type="OrthoDB" id="9780147at2"/>
<dbReference type="Pfam" id="PF13462">
    <property type="entry name" value="Thioredoxin_4"/>
    <property type="match status" value="1"/>
</dbReference>
<feature type="chain" id="PRO_5006205454" evidence="7">
    <location>
        <begin position="26"/>
        <end position="206"/>
    </location>
</feature>
<evidence type="ECO:0000259" key="8">
    <source>
        <dbReference type="PROSITE" id="PS51352"/>
    </source>
</evidence>
<sequence>MQPDRRAVLAGLSLLAASLPGFAFAQSGEVDAEAILNDPEAPVAGNPAGDVTIVAFLDYNCPYCRTSAPDLARIVKEDGKIRLVYKEWPVITESSVYAAQLALAAAHQGAYQRVHDALMASKGRLSKEQISAVIGKAGIDLTRLQADLDTHADKITAQLRRNMAQADSLGLQGTPTYLVGPFRTSTLNYAGFKQVVADARKKQAAQ</sequence>
<keyword evidence="10" id="KW-1185">Reference proteome</keyword>
<gene>
    <name evidence="9" type="ORF">ARD30_19595</name>
</gene>
<keyword evidence="3 7" id="KW-0732">Signal</keyword>
<comment type="caution">
    <text evidence="9">The sequence shown here is derived from an EMBL/GenBank/DDBJ whole genome shotgun (WGS) entry which is preliminary data.</text>
</comment>
<dbReference type="CDD" id="cd03023">
    <property type="entry name" value="DsbA_Com1_like"/>
    <property type="match status" value="1"/>
</dbReference>
<evidence type="ECO:0000256" key="6">
    <source>
        <dbReference type="ARBA" id="ARBA00023284"/>
    </source>
</evidence>
<feature type="domain" description="Thioredoxin" evidence="8">
    <location>
        <begin position="8"/>
        <end position="201"/>
    </location>
</feature>
<reference evidence="9 10" key="1">
    <citation type="submission" date="2015-10" db="EMBL/GenBank/DDBJ databases">
        <title>Draft genome of Bosea thiooxidans.</title>
        <authorList>
            <person name="Wang X."/>
        </authorList>
    </citation>
    <scope>NUCLEOTIDE SEQUENCE [LARGE SCALE GENOMIC DNA]</scope>
    <source>
        <strain evidence="9 10">CGMCC 9174</strain>
    </source>
</reference>
<dbReference type="SUPFAM" id="SSF52833">
    <property type="entry name" value="Thioredoxin-like"/>
    <property type="match status" value="1"/>
</dbReference>
<dbReference type="EMBL" id="LMAR01000053">
    <property type="protein sequence ID" value="KQK29129.1"/>
    <property type="molecule type" value="Genomic_DNA"/>
</dbReference>
<evidence type="ECO:0000256" key="7">
    <source>
        <dbReference type="SAM" id="SignalP"/>
    </source>
</evidence>
<dbReference type="InterPro" id="IPR036249">
    <property type="entry name" value="Thioredoxin-like_sf"/>
</dbReference>
<keyword evidence="6" id="KW-0676">Redox-active center</keyword>
<dbReference type="Proteomes" id="UP000051562">
    <property type="component" value="Unassembled WGS sequence"/>
</dbReference>
<dbReference type="Gene3D" id="3.40.30.10">
    <property type="entry name" value="Glutaredoxin"/>
    <property type="match status" value="1"/>
</dbReference>
<dbReference type="STRING" id="53254.SAMN05660750_02213"/>
<feature type="signal peptide" evidence="7">
    <location>
        <begin position="1"/>
        <end position="25"/>
    </location>
</feature>
<comment type="function">
    <text evidence="1">May be required for disulfide bond formation in some proteins.</text>
</comment>